<evidence type="ECO:0000256" key="5">
    <source>
        <dbReference type="PROSITE-ProRule" id="PRU00302"/>
    </source>
</evidence>
<dbReference type="InterPro" id="IPR035976">
    <property type="entry name" value="Sushi/SCR/CCP_sf"/>
</dbReference>
<feature type="domain" description="Sushi" evidence="9">
    <location>
        <begin position="31"/>
        <end position="91"/>
    </location>
</feature>
<name>A0ABP0F2N4_CLALP</name>
<feature type="region of interest" description="Disordered" evidence="6">
    <location>
        <begin position="264"/>
        <end position="283"/>
    </location>
</feature>
<keyword evidence="11" id="KW-1185">Reference proteome</keyword>
<dbReference type="Proteomes" id="UP001642483">
    <property type="component" value="Unassembled WGS sequence"/>
</dbReference>
<accession>A0ABP0F2N4</accession>
<keyword evidence="2" id="KW-0677">Repeat</keyword>
<dbReference type="SUPFAM" id="SSF57535">
    <property type="entry name" value="Complement control module/SCR domain"/>
    <property type="match status" value="3"/>
</dbReference>
<feature type="disulfide bond" evidence="5">
    <location>
        <begin position="205"/>
        <end position="248"/>
    </location>
</feature>
<dbReference type="SMART" id="SM00032">
    <property type="entry name" value="CCP"/>
    <property type="match status" value="3"/>
</dbReference>
<dbReference type="Gene3D" id="2.10.70.10">
    <property type="entry name" value="Complement Module, domain 1"/>
    <property type="match status" value="3"/>
</dbReference>
<dbReference type="InterPro" id="IPR051277">
    <property type="entry name" value="SEZ6_CSMD_C4BPB_Regulators"/>
</dbReference>
<dbReference type="Pfam" id="PF00084">
    <property type="entry name" value="Sushi"/>
    <property type="match status" value="3"/>
</dbReference>
<keyword evidence="3 5" id="KW-1015">Disulfide bond</keyword>
<feature type="disulfide bond" evidence="5">
    <location>
        <begin position="125"/>
        <end position="152"/>
    </location>
</feature>
<dbReference type="PANTHER" id="PTHR45656">
    <property type="entry name" value="PROTEIN CBR-CLEC-78"/>
    <property type="match status" value="1"/>
</dbReference>
<dbReference type="CDD" id="cd00033">
    <property type="entry name" value="CCP"/>
    <property type="match status" value="2"/>
</dbReference>
<dbReference type="SMART" id="SM00179">
    <property type="entry name" value="EGF_CA"/>
    <property type="match status" value="1"/>
</dbReference>
<evidence type="ECO:0000259" key="8">
    <source>
        <dbReference type="PROSITE" id="PS50026"/>
    </source>
</evidence>
<evidence type="ECO:0000259" key="9">
    <source>
        <dbReference type="PROSITE" id="PS50923"/>
    </source>
</evidence>
<gene>
    <name evidence="10" type="ORF">CVLEPA_LOCUS1208</name>
</gene>
<dbReference type="Gene3D" id="2.10.25.10">
    <property type="entry name" value="Laminin"/>
    <property type="match status" value="1"/>
</dbReference>
<evidence type="ECO:0000256" key="1">
    <source>
        <dbReference type="ARBA" id="ARBA00022729"/>
    </source>
</evidence>
<dbReference type="PROSITE" id="PS50026">
    <property type="entry name" value="EGF_3"/>
    <property type="match status" value="1"/>
</dbReference>
<feature type="disulfide bond" evidence="5">
    <location>
        <begin position="234"/>
        <end position="261"/>
    </location>
</feature>
<evidence type="ECO:0000313" key="11">
    <source>
        <dbReference type="Proteomes" id="UP001642483"/>
    </source>
</evidence>
<feature type="domain" description="Sushi" evidence="9">
    <location>
        <begin position="93"/>
        <end position="154"/>
    </location>
</feature>
<dbReference type="PROSITE" id="PS01186">
    <property type="entry name" value="EGF_2"/>
    <property type="match status" value="1"/>
</dbReference>
<dbReference type="SUPFAM" id="SSF57196">
    <property type="entry name" value="EGF/Laminin"/>
    <property type="match status" value="1"/>
</dbReference>
<dbReference type="InterPro" id="IPR000742">
    <property type="entry name" value="EGF"/>
</dbReference>
<dbReference type="InterPro" id="IPR001881">
    <property type="entry name" value="EGF-like_Ca-bd_dom"/>
</dbReference>
<evidence type="ECO:0000256" key="6">
    <source>
        <dbReference type="SAM" id="MobiDB-lite"/>
    </source>
</evidence>
<feature type="chain" id="PRO_5046573362" evidence="7">
    <location>
        <begin position="24"/>
        <end position="283"/>
    </location>
</feature>
<organism evidence="10 11">
    <name type="scientific">Clavelina lepadiformis</name>
    <name type="common">Light-bulb sea squirt</name>
    <name type="synonym">Ascidia lepadiformis</name>
    <dbReference type="NCBI Taxonomy" id="159417"/>
    <lineage>
        <taxon>Eukaryota</taxon>
        <taxon>Metazoa</taxon>
        <taxon>Chordata</taxon>
        <taxon>Tunicata</taxon>
        <taxon>Ascidiacea</taxon>
        <taxon>Aplousobranchia</taxon>
        <taxon>Clavelinidae</taxon>
        <taxon>Clavelina</taxon>
    </lineage>
</organism>
<dbReference type="PROSITE" id="PS00010">
    <property type="entry name" value="ASX_HYDROXYL"/>
    <property type="match status" value="1"/>
</dbReference>
<dbReference type="InterPro" id="IPR000436">
    <property type="entry name" value="Sushi_SCR_CCP_dom"/>
</dbReference>
<feature type="domain" description="Sushi" evidence="9">
    <location>
        <begin position="203"/>
        <end position="263"/>
    </location>
</feature>
<dbReference type="InterPro" id="IPR000152">
    <property type="entry name" value="EGF-type_Asp/Asn_hydroxyl_site"/>
</dbReference>
<keyword evidence="1 7" id="KW-0732">Signal</keyword>
<feature type="domain" description="EGF-like" evidence="8">
    <location>
        <begin position="153"/>
        <end position="192"/>
    </location>
</feature>
<sequence length="283" mass="31414">MTASKMQFLSFVVVCISLASVQANWLSIHNELCDYDPPLIANGTYSTVSFFSSVPNGGPVTYKCDPGFELRGQAIVYCSEGAWTETPTCIASKGCPEPPPSPKYGRAEFLPVPEGYNYTHVVFRCDDAHELLGIPGTFCNEGKWYHREPPICYINYCASRPCGLEADCENREGHYTCSCGPGYVGDPYKKCRPRSRCRGKQCPRCVLPTMPENLKTFEAPKLRYKPGDDINYYCSSNTQLSGSLYSICQNDGTFFPPPPQCKELRGRSLEESSGEEVAEESTD</sequence>
<keyword evidence="4" id="KW-0245">EGF-like domain</keyword>
<comment type="caution">
    <text evidence="4">Lacks conserved residue(s) required for the propagation of feature annotation.</text>
</comment>
<feature type="signal peptide" evidence="7">
    <location>
        <begin position="1"/>
        <end position="23"/>
    </location>
</feature>
<reference evidence="10 11" key="1">
    <citation type="submission" date="2024-02" db="EMBL/GenBank/DDBJ databases">
        <authorList>
            <person name="Daric V."/>
            <person name="Darras S."/>
        </authorList>
    </citation>
    <scope>NUCLEOTIDE SEQUENCE [LARGE SCALE GENOMIC DNA]</scope>
</reference>
<evidence type="ECO:0000256" key="3">
    <source>
        <dbReference type="ARBA" id="ARBA00023157"/>
    </source>
</evidence>
<dbReference type="CDD" id="cd00054">
    <property type="entry name" value="EGF_CA"/>
    <property type="match status" value="1"/>
</dbReference>
<evidence type="ECO:0000256" key="4">
    <source>
        <dbReference type="PROSITE-ProRule" id="PRU00076"/>
    </source>
</evidence>
<evidence type="ECO:0000256" key="2">
    <source>
        <dbReference type="ARBA" id="ARBA00022737"/>
    </source>
</evidence>
<dbReference type="PROSITE" id="PS50923">
    <property type="entry name" value="SUSHI"/>
    <property type="match status" value="3"/>
</dbReference>
<evidence type="ECO:0000256" key="7">
    <source>
        <dbReference type="SAM" id="SignalP"/>
    </source>
</evidence>
<proteinExistence type="predicted"/>
<feature type="compositionally biased region" description="Acidic residues" evidence="6">
    <location>
        <begin position="272"/>
        <end position="283"/>
    </location>
</feature>
<protein>
    <submittedName>
        <fullName evidence="10">Uncharacterized protein</fullName>
    </submittedName>
</protein>
<dbReference type="EMBL" id="CAWYQH010000001">
    <property type="protein sequence ID" value="CAK8672228.1"/>
    <property type="molecule type" value="Genomic_DNA"/>
</dbReference>
<comment type="caution">
    <text evidence="10">The sequence shown here is derived from an EMBL/GenBank/DDBJ whole genome shotgun (WGS) entry which is preliminary data.</text>
</comment>
<dbReference type="PANTHER" id="PTHR45656:SF4">
    <property type="entry name" value="PROTEIN CBR-CLEC-78"/>
    <property type="match status" value="1"/>
</dbReference>
<keyword evidence="5" id="KW-0768">Sushi</keyword>
<evidence type="ECO:0000313" key="10">
    <source>
        <dbReference type="EMBL" id="CAK8672228.1"/>
    </source>
</evidence>